<dbReference type="Proteomes" id="UP000295662">
    <property type="component" value="Unassembled WGS sequence"/>
</dbReference>
<gene>
    <name evidence="1" type="ORF">EI77_01214</name>
</gene>
<reference evidence="1 2" key="1">
    <citation type="submission" date="2019-03" db="EMBL/GenBank/DDBJ databases">
        <title>Genomic Encyclopedia of Archaeal and Bacterial Type Strains, Phase II (KMG-II): from individual species to whole genera.</title>
        <authorList>
            <person name="Goeker M."/>
        </authorList>
    </citation>
    <scope>NUCLEOTIDE SEQUENCE [LARGE SCALE GENOMIC DNA]</scope>
    <source>
        <strain evidence="1 2">ATCC 25309</strain>
    </source>
</reference>
<protein>
    <submittedName>
        <fullName evidence="1">Uncharacterized protein</fullName>
    </submittedName>
</protein>
<keyword evidence="2" id="KW-1185">Reference proteome</keyword>
<proteinExistence type="predicted"/>
<organism evidence="1 2">
    <name type="scientific">Prosthecobacter fusiformis</name>
    <dbReference type="NCBI Taxonomy" id="48464"/>
    <lineage>
        <taxon>Bacteria</taxon>
        <taxon>Pseudomonadati</taxon>
        <taxon>Verrucomicrobiota</taxon>
        <taxon>Verrucomicrobiia</taxon>
        <taxon>Verrucomicrobiales</taxon>
        <taxon>Verrucomicrobiaceae</taxon>
        <taxon>Prosthecobacter</taxon>
    </lineage>
</organism>
<dbReference type="EMBL" id="SOCA01000001">
    <property type="protein sequence ID" value="TDU81902.1"/>
    <property type="molecule type" value="Genomic_DNA"/>
</dbReference>
<evidence type="ECO:0000313" key="2">
    <source>
        <dbReference type="Proteomes" id="UP000295662"/>
    </source>
</evidence>
<evidence type="ECO:0000313" key="1">
    <source>
        <dbReference type="EMBL" id="TDU81902.1"/>
    </source>
</evidence>
<name>A0A4R7SRL8_9BACT</name>
<accession>A0A4R7SRL8</accession>
<sequence>MLALVSTLHAQEFLPEFIAIHSPDSLTFRSQKNAAPIYNLPAFKLPDNSLERDVFKIGAIISLTRPTIEKAGEITRWKFTHEAIELEAELSHGKLRYTFTVQKPGVWTVAYSGAPVAPMAEVIELFQPLVWNGRRMPGDSFLIPDDICSIPGCLVQTKGGTLGVFASPGQFPYAMPTSLTRRFGVTLRNAAGQAQPLVFAPFPGTKESQMEAQTKHVFELDLVVQPKTLSETFEHVARQICDFKDRRENTLVSLNTALDNMLDYVLGPWGNFDAANRAFYYPDSPGSVKNVSALHPLGLALVTDNERLFREQGVPLLEFLMSREKFLFALNEEGMKSGQIPSRKMAGPAVPLSELAALHRLSKGATPYFGDSVERLHPLDRILNIEWVSPGNTWQNDLWRYRSTGQKSWLDSARQKADQYIAERILREPIDFSEASNGTFFEYMLPAWKDLYELYKDTQDPKHLAAAHHGARQFAQLIWFYPSVPDGDITVNESGLAPKRGSLTQPGLIPIAKETVPAWQVSEQGLLCEGNGTVQRIALYFATHAPFFHRIAQDTGDDFLRDIARSAMIGRFANFPGYHFNTMYSTVHDKPDFPLRPHEELKPTTSFHYNHVLPMANLVVDYLMAEAYDRSQRAIDFPCEYAECYAFLQSQVYGALGKFYDQKEVQPWMPKGLVKTDSVQINYVTGRGDNKLCIALMNECDRELKDVTLELDPAYFEGGLKHDLKARMWRDNKAQDEWLIFKNGQAKVSLSPKGITSLVVEGLAPLVKFQIKFNAQPASTKATTHLRFKTPSGDAQAMIMSFGSELTWLYTYLTANEDQVKSAKLHVTMAGRSETQTDDRFPFEFTLPLQPHDEEVRVSFEMTTPDGLTQTSQTVLLDRHP</sequence>
<comment type="caution">
    <text evidence="1">The sequence shown here is derived from an EMBL/GenBank/DDBJ whole genome shotgun (WGS) entry which is preliminary data.</text>
</comment>
<dbReference type="AlphaFoldDB" id="A0A4R7SRL8"/>